<dbReference type="InterPro" id="IPR004532">
    <property type="entry name" value="Phe-tRNA-ligase_IIc_bsu_bact"/>
</dbReference>
<evidence type="ECO:0000256" key="14">
    <source>
        <dbReference type="ARBA" id="ARBA00049255"/>
    </source>
</evidence>
<evidence type="ECO:0000259" key="20">
    <source>
        <dbReference type="PROSITE" id="PS51483"/>
    </source>
</evidence>
<dbReference type="Gene3D" id="3.50.40.10">
    <property type="entry name" value="Phenylalanyl-trna Synthetase, Chain B, domain 3"/>
    <property type="match status" value="1"/>
</dbReference>
<dbReference type="PROSITE" id="PS51483">
    <property type="entry name" value="B5"/>
    <property type="match status" value="1"/>
</dbReference>
<comment type="catalytic activity">
    <reaction evidence="14 15">
        <text>tRNA(Phe) + L-phenylalanine + ATP = L-phenylalanyl-tRNA(Phe) + AMP + diphosphate + H(+)</text>
        <dbReference type="Rhea" id="RHEA:19413"/>
        <dbReference type="Rhea" id="RHEA-COMP:9668"/>
        <dbReference type="Rhea" id="RHEA-COMP:9699"/>
        <dbReference type="ChEBI" id="CHEBI:15378"/>
        <dbReference type="ChEBI" id="CHEBI:30616"/>
        <dbReference type="ChEBI" id="CHEBI:33019"/>
        <dbReference type="ChEBI" id="CHEBI:58095"/>
        <dbReference type="ChEBI" id="CHEBI:78442"/>
        <dbReference type="ChEBI" id="CHEBI:78531"/>
        <dbReference type="ChEBI" id="CHEBI:456215"/>
        <dbReference type="EC" id="6.1.1.20"/>
    </reaction>
</comment>
<evidence type="ECO:0000256" key="12">
    <source>
        <dbReference type="ARBA" id="ARBA00022917"/>
    </source>
</evidence>
<dbReference type="NCBIfam" id="NF045760">
    <property type="entry name" value="YtpR"/>
    <property type="match status" value="1"/>
</dbReference>
<keyword evidence="5 16" id="KW-0820">tRNA-binding</keyword>
<dbReference type="InterPro" id="IPR002547">
    <property type="entry name" value="tRNA-bd_dom"/>
</dbReference>
<evidence type="ECO:0000256" key="7">
    <source>
        <dbReference type="ARBA" id="ARBA00022723"/>
    </source>
</evidence>
<dbReference type="PROSITE" id="PS50886">
    <property type="entry name" value="TRBD"/>
    <property type="match status" value="1"/>
</dbReference>
<dbReference type="Pfam" id="PF01588">
    <property type="entry name" value="tRNA_bind"/>
    <property type="match status" value="1"/>
</dbReference>
<comment type="similarity">
    <text evidence="2 15">Belongs to the phenylalanyl-tRNA synthetase beta subunit family. Type 1 subfamily.</text>
</comment>
<dbReference type="Pfam" id="PF03484">
    <property type="entry name" value="B5"/>
    <property type="match status" value="1"/>
</dbReference>
<dbReference type="SUPFAM" id="SSF54991">
    <property type="entry name" value="Anticodon-binding domain of PheRS"/>
    <property type="match status" value="1"/>
</dbReference>
<feature type="binding site" evidence="15">
    <location>
        <position position="481"/>
    </location>
    <ligand>
        <name>Mg(2+)</name>
        <dbReference type="ChEBI" id="CHEBI:18420"/>
        <note>shared with alpha subunit</note>
    </ligand>
</feature>
<protein>
    <recommendedName>
        <fullName evidence="15">Phenylalanine--tRNA ligase beta subunit</fullName>
        <ecNumber evidence="15">6.1.1.20</ecNumber>
    </recommendedName>
    <alternativeName>
        <fullName evidence="15">Phenylalanyl-tRNA synthetase beta subunit</fullName>
        <shortName evidence="15">PheRS</shortName>
    </alternativeName>
</protein>
<dbReference type="InterPro" id="IPR033714">
    <property type="entry name" value="tRNA_bind_bactPheRS"/>
</dbReference>
<comment type="subunit">
    <text evidence="3 15">Tetramer of two alpha and two beta subunits.</text>
</comment>
<keyword evidence="8 15" id="KW-0547">Nucleotide-binding</keyword>
<accession>A0ABU4VEZ7</accession>
<dbReference type="RefSeq" id="WP_319952520.1">
    <property type="nucleotide sequence ID" value="NZ_JAXAVX010000001.1"/>
</dbReference>
<keyword evidence="11 16" id="KW-0694">RNA-binding</keyword>
<dbReference type="SMART" id="SM00896">
    <property type="entry name" value="FDX-ACB"/>
    <property type="match status" value="1"/>
</dbReference>
<evidence type="ECO:0000256" key="16">
    <source>
        <dbReference type="PROSITE-ProRule" id="PRU00209"/>
    </source>
</evidence>
<evidence type="ECO:0000256" key="6">
    <source>
        <dbReference type="ARBA" id="ARBA00022598"/>
    </source>
</evidence>
<dbReference type="EMBL" id="JAXAVX010000001">
    <property type="protein sequence ID" value="MDX8150370.1"/>
    <property type="molecule type" value="Genomic_DNA"/>
</dbReference>
<dbReference type="SUPFAM" id="SSF55681">
    <property type="entry name" value="Class II aaRS and biotin synthetases"/>
    <property type="match status" value="1"/>
</dbReference>
<keyword evidence="4 15" id="KW-0963">Cytoplasm</keyword>
<feature type="binding site" evidence="15">
    <location>
        <position position="487"/>
    </location>
    <ligand>
        <name>Mg(2+)</name>
        <dbReference type="ChEBI" id="CHEBI:18420"/>
        <note>shared with alpha subunit</note>
    </ligand>
</feature>
<dbReference type="EC" id="6.1.1.20" evidence="15"/>
<dbReference type="PANTHER" id="PTHR10947">
    <property type="entry name" value="PHENYLALANYL-TRNA SYNTHETASE BETA CHAIN AND LEUCINE-RICH REPEAT-CONTAINING PROTEIN 47"/>
    <property type="match status" value="1"/>
</dbReference>
<proteinExistence type="inferred from homology"/>
<dbReference type="SUPFAM" id="SSF50249">
    <property type="entry name" value="Nucleic acid-binding proteins"/>
    <property type="match status" value="1"/>
</dbReference>
<evidence type="ECO:0000256" key="9">
    <source>
        <dbReference type="ARBA" id="ARBA00022840"/>
    </source>
</evidence>
<dbReference type="InterPro" id="IPR012340">
    <property type="entry name" value="NA-bd_OB-fold"/>
</dbReference>
<gene>
    <name evidence="15 21" type="primary">pheT</name>
    <name evidence="21" type="ORF">SK069_02080</name>
</gene>
<comment type="cofactor">
    <cofactor evidence="15">
        <name>Mg(2+)</name>
        <dbReference type="ChEBI" id="CHEBI:18420"/>
    </cofactor>
    <text evidence="15">Binds 2 magnesium ions per tetramer.</text>
</comment>
<feature type="binding site" evidence="15">
    <location>
        <position position="490"/>
    </location>
    <ligand>
        <name>Mg(2+)</name>
        <dbReference type="ChEBI" id="CHEBI:18420"/>
        <note>shared with alpha subunit</note>
    </ligand>
</feature>
<evidence type="ECO:0000259" key="19">
    <source>
        <dbReference type="PROSITE" id="PS51447"/>
    </source>
</evidence>
<feature type="binding site" evidence="15">
    <location>
        <position position="491"/>
    </location>
    <ligand>
        <name>Mg(2+)</name>
        <dbReference type="ChEBI" id="CHEBI:18420"/>
        <note>shared with alpha subunit</note>
    </ligand>
</feature>
<dbReference type="InterPro" id="IPR045060">
    <property type="entry name" value="Phe-tRNA-ligase_IIc_bsu"/>
</dbReference>
<keyword evidence="22" id="KW-1185">Reference proteome</keyword>
<keyword evidence="10 15" id="KW-0460">Magnesium</keyword>
<evidence type="ECO:0000256" key="11">
    <source>
        <dbReference type="ARBA" id="ARBA00022884"/>
    </source>
</evidence>
<dbReference type="CDD" id="cd02796">
    <property type="entry name" value="tRNA_bind_bactPheRS"/>
    <property type="match status" value="1"/>
</dbReference>
<dbReference type="HAMAP" id="MF_00283">
    <property type="entry name" value="Phe_tRNA_synth_beta1"/>
    <property type="match status" value="1"/>
</dbReference>
<feature type="domain" description="FDX-ACB" evidence="19">
    <location>
        <begin position="722"/>
        <end position="815"/>
    </location>
</feature>
<evidence type="ECO:0000256" key="2">
    <source>
        <dbReference type="ARBA" id="ARBA00008653"/>
    </source>
</evidence>
<sequence length="816" mass="86384">MKVPFHWLGEHVDLAGLDPAEVARLLNLTGTELDRLHHHGVQTPDSVVVGRVLTCEKHPDADRLNVTTVDVGPRAEAPLQIVCGAPNVAAGQVVPVALVGTVMPDGLKIKKAKLRGQRSEGMICSARELGLGDDHAGILSLAEALPDAAAIAPGTPLSDVLPHADDVLEFEITPNRPDCLGIYGIAREVSAAAGATLRPAPWTRAGSPDGAGEEAGDPDPAGGTIEGFSVDVRTDRCPRFTARLFADVVVGPSPLWLQARLAAAGQRAINNVVDVTNYVMLVTGQPLHAFDADRIAGGTLVVREAADGETIDTLDDQTRALRAGELVIDDADGPTSLAAVMGGARSEVHDGTTRVLLEVAAWDGPTVHRTAQRLGLFSEAATRFAKGLAPEQAAWAQVLATRLLVELAGARRVGGTIDEGRWRTAAAPDPIVLRDERVTELLGTAVPGERQAALLTSLGFAVEEAGEGRRHVRVPPERRADVTREIDLIEEIARIGVVADLEPTLPTRRRLTAARLTPAQRARRRAEDALVGRGLQEVAGWSFTDAGAAGRLGLAEDDPRAAAVRLANPLSEDQAVLRPTILVSLLDVARHNRSRGVQDVRIFETGTVFRDQPDPRRPDMPFEHLALAALVQDDVFAAKGLLEAVLGALHVPFGVEATDQIAFLHPGRAAAVRVGDATVGLLGEVHPRVTDRWDLPRAAVFMIDLDQVLPAVPDDVPFHDVGPFPDARFDLAVVVADAVTAARVVDVARAAAGPLAEEVAVFDAYRGTGIEDGHVSLALRVRLRAADRTLTDEEIGGVRAAIVAALETEVGGTLRG</sequence>
<dbReference type="SMART" id="SM00873">
    <property type="entry name" value="B3_4"/>
    <property type="match status" value="1"/>
</dbReference>
<name>A0ABU4VEZ7_9ACTN</name>
<keyword evidence="12 15" id="KW-0648">Protein biosynthesis</keyword>
<dbReference type="SMART" id="SM00874">
    <property type="entry name" value="B5"/>
    <property type="match status" value="1"/>
</dbReference>
<feature type="region of interest" description="Disordered" evidence="17">
    <location>
        <begin position="199"/>
        <end position="227"/>
    </location>
</feature>
<dbReference type="Gene3D" id="2.40.50.140">
    <property type="entry name" value="Nucleic acid-binding proteins"/>
    <property type="match status" value="1"/>
</dbReference>
<evidence type="ECO:0000256" key="15">
    <source>
        <dbReference type="HAMAP-Rule" id="MF_00283"/>
    </source>
</evidence>
<evidence type="ECO:0000256" key="13">
    <source>
        <dbReference type="ARBA" id="ARBA00023146"/>
    </source>
</evidence>
<evidence type="ECO:0000256" key="5">
    <source>
        <dbReference type="ARBA" id="ARBA00022555"/>
    </source>
</evidence>
<dbReference type="InterPro" id="IPR005146">
    <property type="entry name" value="B3/B4_tRNA-bd"/>
</dbReference>
<keyword evidence="13 15" id="KW-0030">Aminoacyl-tRNA synthetase</keyword>
<dbReference type="SUPFAM" id="SSF46955">
    <property type="entry name" value="Putative DNA-binding domain"/>
    <property type="match status" value="1"/>
</dbReference>
<dbReference type="PROSITE" id="PS51447">
    <property type="entry name" value="FDX_ACB"/>
    <property type="match status" value="1"/>
</dbReference>
<evidence type="ECO:0000256" key="8">
    <source>
        <dbReference type="ARBA" id="ARBA00022741"/>
    </source>
</evidence>
<dbReference type="Pfam" id="PF03147">
    <property type="entry name" value="FDX-ACB"/>
    <property type="match status" value="1"/>
</dbReference>
<dbReference type="InterPro" id="IPR009061">
    <property type="entry name" value="DNA-bd_dom_put_sf"/>
</dbReference>
<dbReference type="CDD" id="cd00769">
    <property type="entry name" value="PheRS_beta_core"/>
    <property type="match status" value="1"/>
</dbReference>
<evidence type="ECO:0000256" key="10">
    <source>
        <dbReference type="ARBA" id="ARBA00022842"/>
    </source>
</evidence>
<reference evidence="21 22" key="1">
    <citation type="submission" date="2023-11" db="EMBL/GenBank/DDBJ databases">
        <authorList>
            <person name="Xu M."/>
            <person name="Jiang T."/>
        </authorList>
    </citation>
    <scope>NUCLEOTIDE SEQUENCE [LARGE SCALE GENOMIC DNA]</scope>
    <source>
        <strain evidence="21 22">SD</strain>
    </source>
</reference>
<dbReference type="InterPro" id="IPR041616">
    <property type="entry name" value="PheRS_beta_core"/>
</dbReference>
<comment type="subcellular location">
    <subcellularLocation>
        <location evidence="1 15">Cytoplasm</location>
    </subcellularLocation>
</comment>
<feature type="domain" description="TRNA-binding" evidence="18">
    <location>
        <begin position="41"/>
        <end position="152"/>
    </location>
</feature>
<organism evidence="21 22">
    <name type="scientific">Patulibacter brassicae</name>
    <dbReference type="NCBI Taxonomy" id="1705717"/>
    <lineage>
        <taxon>Bacteria</taxon>
        <taxon>Bacillati</taxon>
        <taxon>Actinomycetota</taxon>
        <taxon>Thermoleophilia</taxon>
        <taxon>Solirubrobacterales</taxon>
        <taxon>Patulibacteraceae</taxon>
        <taxon>Patulibacter</taxon>
    </lineage>
</organism>
<evidence type="ECO:0000313" key="21">
    <source>
        <dbReference type="EMBL" id="MDX8150370.1"/>
    </source>
</evidence>
<evidence type="ECO:0000256" key="17">
    <source>
        <dbReference type="SAM" id="MobiDB-lite"/>
    </source>
</evidence>
<dbReference type="Pfam" id="PF17759">
    <property type="entry name" value="tRNA_synthFbeta"/>
    <property type="match status" value="1"/>
</dbReference>
<dbReference type="Proteomes" id="UP001277761">
    <property type="component" value="Unassembled WGS sequence"/>
</dbReference>
<dbReference type="PANTHER" id="PTHR10947:SF0">
    <property type="entry name" value="PHENYLALANINE--TRNA LIGASE BETA SUBUNIT"/>
    <property type="match status" value="1"/>
</dbReference>
<keyword evidence="6 15" id="KW-0436">Ligase</keyword>
<keyword evidence="9 15" id="KW-0067">ATP-binding</keyword>
<keyword evidence="7 15" id="KW-0479">Metal-binding</keyword>
<evidence type="ECO:0000313" key="22">
    <source>
        <dbReference type="Proteomes" id="UP001277761"/>
    </source>
</evidence>
<evidence type="ECO:0000256" key="4">
    <source>
        <dbReference type="ARBA" id="ARBA00022490"/>
    </source>
</evidence>
<dbReference type="Gene3D" id="3.30.70.380">
    <property type="entry name" value="Ferrodoxin-fold anticodon-binding domain"/>
    <property type="match status" value="1"/>
</dbReference>
<dbReference type="Pfam" id="PF03483">
    <property type="entry name" value="B3_4"/>
    <property type="match status" value="1"/>
</dbReference>
<dbReference type="GO" id="GO:0004826">
    <property type="term" value="F:phenylalanine-tRNA ligase activity"/>
    <property type="evidence" value="ECO:0007669"/>
    <property type="project" value="UniProtKB-EC"/>
</dbReference>
<dbReference type="SUPFAM" id="SSF56037">
    <property type="entry name" value="PheT/TilS domain"/>
    <property type="match status" value="1"/>
</dbReference>
<dbReference type="InterPro" id="IPR045864">
    <property type="entry name" value="aa-tRNA-synth_II/BPL/LPL"/>
</dbReference>
<dbReference type="InterPro" id="IPR005121">
    <property type="entry name" value="Fdx_antiC-bd"/>
</dbReference>
<feature type="domain" description="B5" evidence="20">
    <location>
        <begin position="426"/>
        <end position="503"/>
    </location>
</feature>
<dbReference type="NCBIfam" id="TIGR00472">
    <property type="entry name" value="pheT_bact"/>
    <property type="match status" value="1"/>
</dbReference>
<evidence type="ECO:0000259" key="18">
    <source>
        <dbReference type="PROSITE" id="PS50886"/>
    </source>
</evidence>
<evidence type="ECO:0000256" key="1">
    <source>
        <dbReference type="ARBA" id="ARBA00004496"/>
    </source>
</evidence>
<dbReference type="Gene3D" id="3.30.56.10">
    <property type="match status" value="2"/>
</dbReference>
<dbReference type="InterPro" id="IPR036690">
    <property type="entry name" value="Fdx_antiC-bd_sf"/>
</dbReference>
<dbReference type="InterPro" id="IPR005147">
    <property type="entry name" value="tRNA_synthase_B5-dom"/>
</dbReference>
<dbReference type="InterPro" id="IPR020825">
    <property type="entry name" value="Phe-tRNA_synthase-like_B3/B4"/>
</dbReference>
<dbReference type="Gene3D" id="3.30.930.10">
    <property type="entry name" value="Bira Bifunctional Protein, Domain 2"/>
    <property type="match status" value="1"/>
</dbReference>
<evidence type="ECO:0000256" key="3">
    <source>
        <dbReference type="ARBA" id="ARBA00011209"/>
    </source>
</evidence>
<comment type="caution">
    <text evidence="21">The sequence shown here is derived from an EMBL/GenBank/DDBJ whole genome shotgun (WGS) entry which is preliminary data.</text>
</comment>